<evidence type="ECO:0000313" key="2">
    <source>
        <dbReference type="EMBL" id="VFS92296.1"/>
    </source>
</evidence>
<feature type="transmembrane region" description="Helical" evidence="1">
    <location>
        <begin position="12"/>
        <end position="36"/>
    </location>
</feature>
<dbReference type="AlphaFoldDB" id="A0A485D6A1"/>
<keyword evidence="1" id="KW-1133">Transmembrane helix</keyword>
<organism evidence="5 6">
    <name type="scientific">Kluyvera cryocrescens</name>
    <name type="common">Kluyvera citrophila</name>
    <dbReference type="NCBI Taxonomy" id="580"/>
    <lineage>
        <taxon>Bacteria</taxon>
        <taxon>Pseudomonadati</taxon>
        <taxon>Pseudomonadota</taxon>
        <taxon>Gammaproteobacteria</taxon>
        <taxon>Enterobacterales</taxon>
        <taxon>Enterobacteriaceae</taxon>
        <taxon>Kluyvera</taxon>
    </lineage>
</organism>
<dbReference type="EMBL" id="CAADJD010000040">
    <property type="protein sequence ID" value="VFS92296.1"/>
    <property type="molecule type" value="Genomic_DNA"/>
</dbReference>
<evidence type="ECO:0000256" key="1">
    <source>
        <dbReference type="SAM" id="Phobius"/>
    </source>
</evidence>
<keyword evidence="1" id="KW-0472">Membrane</keyword>
<evidence type="ECO:0000313" key="3">
    <source>
        <dbReference type="EMBL" id="VFS92334.1"/>
    </source>
</evidence>
<proteinExistence type="predicted"/>
<gene>
    <name evidence="2" type="ORF">NCTC12993_07773</name>
    <name evidence="3" type="ORF">NCTC12993_07785</name>
    <name evidence="4" type="ORF">NCTC12993_07791</name>
    <name evidence="5" type="ORF">NCTC12993_07797</name>
</gene>
<accession>A0A485D6A1</accession>
<dbReference type="Proteomes" id="UP000401081">
    <property type="component" value="Unassembled WGS sequence"/>
</dbReference>
<evidence type="ECO:0000313" key="4">
    <source>
        <dbReference type="EMBL" id="VFS92354.1"/>
    </source>
</evidence>
<name>A0A485D6A1_KLUCR</name>
<evidence type="ECO:0000313" key="6">
    <source>
        <dbReference type="Proteomes" id="UP000401081"/>
    </source>
</evidence>
<protein>
    <submittedName>
        <fullName evidence="5">Uncharacterized protein</fullName>
    </submittedName>
</protein>
<evidence type="ECO:0000313" key="5">
    <source>
        <dbReference type="EMBL" id="VFS92373.1"/>
    </source>
</evidence>
<keyword evidence="1" id="KW-0812">Transmembrane</keyword>
<dbReference type="EMBL" id="CAADJD010000040">
    <property type="protein sequence ID" value="VFS92334.1"/>
    <property type="molecule type" value="Genomic_DNA"/>
</dbReference>
<sequence>MFEKSVRLAERLAKVAVVLTNLSLSLSILGLVYFIFQHSGLG</sequence>
<dbReference type="EMBL" id="CAADJD010000040">
    <property type="protein sequence ID" value="VFS92373.1"/>
    <property type="molecule type" value="Genomic_DNA"/>
</dbReference>
<reference evidence="5 6" key="1">
    <citation type="submission" date="2019-03" db="EMBL/GenBank/DDBJ databases">
        <authorList>
            <consortium name="Pathogen Informatics"/>
        </authorList>
    </citation>
    <scope>NUCLEOTIDE SEQUENCE [LARGE SCALE GENOMIC DNA]</scope>
    <source>
        <strain evidence="5 6">NCTC12993</strain>
    </source>
</reference>
<dbReference type="EMBL" id="CAADJD010000040">
    <property type="protein sequence ID" value="VFS92354.1"/>
    <property type="molecule type" value="Genomic_DNA"/>
</dbReference>
<keyword evidence="6" id="KW-1185">Reference proteome</keyword>